<organism evidence="1 2">
    <name type="scientific">Nepenthes gracilis</name>
    <name type="common">Slender pitcher plant</name>
    <dbReference type="NCBI Taxonomy" id="150966"/>
    <lineage>
        <taxon>Eukaryota</taxon>
        <taxon>Viridiplantae</taxon>
        <taxon>Streptophyta</taxon>
        <taxon>Embryophyta</taxon>
        <taxon>Tracheophyta</taxon>
        <taxon>Spermatophyta</taxon>
        <taxon>Magnoliopsida</taxon>
        <taxon>eudicotyledons</taxon>
        <taxon>Gunneridae</taxon>
        <taxon>Pentapetalae</taxon>
        <taxon>Caryophyllales</taxon>
        <taxon>Nepenthaceae</taxon>
        <taxon>Nepenthes</taxon>
    </lineage>
</organism>
<reference evidence="1" key="1">
    <citation type="submission" date="2023-05" db="EMBL/GenBank/DDBJ databases">
        <title>Nepenthes gracilis genome sequencing.</title>
        <authorList>
            <person name="Fukushima K."/>
        </authorList>
    </citation>
    <scope>NUCLEOTIDE SEQUENCE</scope>
    <source>
        <strain evidence="1">SING2019-196</strain>
    </source>
</reference>
<dbReference type="EMBL" id="BSYO01000026">
    <property type="protein sequence ID" value="GMH23480.1"/>
    <property type="molecule type" value="Genomic_DNA"/>
</dbReference>
<name>A0AAD3T4Y0_NEPGR</name>
<gene>
    <name evidence="1" type="ORF">Nepgr_025323</name>
</gene>
<sequence>MAHPMFSRWDAKSVPLSGNLHQSLEVGLAPDNSSVNVQKDLPNPSASKPFPGMAHQFSSISWSEVCRKLIQEVSRGKGKSFGHNAENTGKVVPGPVKPLQSNAIVIFKDPMESMALQLAGDDSQLQDSNLPNGNDKEGEISRCFKRAPLEQTITLPCSLDEDTTALSNSIGYSSTTSVLKNLRSSSSVVVSKESDQKQLPDACMDPSSMHQAKHDRSQSEAISSVEMGTITLIRQSKPESLDACDAPTQKGNAGMVCMGWPGGRLAFCLVWNSRDAFHAMIRTERQALNPGMERQGCNSRDGSPRHGCAGMRPFIGLIDLARMVPFARLCFVGMVICRFSVLPM</sequence>
<comment type="caution">
    <text evidence="1">The sequence shown here is derived from an EMBL/GenBank/DDBJ whole genome shotgun (WGS) entry which is preliminary data.</text>
</comment>
<accession>A0AAD3T4Y0</accession>
<proteinExistence type="predicted"/>
<protein>
    <submittedName>
        <fullName evidence="1">Uncharacterized protein</fullName>
    </submittedName>
</protein>
<evidence type="ECO:0000313" key="1">
    <source>
        <dbReference type="EMBL" id="GMH23480.1"/>
    </source>
</evidence>
<keyword evidence="2" id="KW-1185">Reference proteome</keyword>
<dbReference type="AlphaFoldDB" id="A0AAD3T4Y0"/>
<evidence type="ECO:0000313" key="2">
    <source>
        <dbReference type="Proteomes" id="UP001279734"/>
    </source>
</evidence>
<dbReference type="Proteomes" id="UP001279734">
    <property type="component" value="Unassembled WGS sequence"/>
</dbReference>